<feature type="compositionally biased region" description="Polar residues" evidence="1">
    <location>
        <begin position="49"/>
        <end position="58"/>
    </location>
</feature>
<evidence type="ECO:0000313" key="4">
    <source>
        <dbReference type="EMBL" id="POW20365.1"/>
    </source>
</evidence>
<feature type="compositionally biased region" description="Low complexity" evidence="1">
    <location>
        <begin position="185"/>
        <end position="202"/>
    </location>
</feature>
<dbReference type="VEuPathDB" id="FungiDB:PSHT_03556"/>
<feature type="compositionally biased region" description="Low complexity" evidence="1">
    <location>
        <begin position="104"/>
        <end position="133"/>
    </location>
</feature>
<evidence type="ECO:0000256" key="1">
    <source>
        <dbReference type="SAM" id="MobiDB-lite"/>
    </source>
</evidence>
<feature type="chain" id="PRO_5015577589" description="Mid2 domain-containing protein" evidence="3">
    <location>
        <begin position="32"/>
        <end position="395"/>
    </location>
</feature>
<evidence type="ECO:0000256" key="3">
    <source>
        <dbReference type="SAM" id="SignalP"/>
    </source>
</evidence>
<sequence>MPAFLHHKPPVISRLAWSLLLLSTLLAGVTPQDSLGHNSPIQHFRKRQLPTQTGSSPLPSGLFDSPGSNRGLDPTKTSPSTPPPADPAAPAAPSSPSPSPSPSPSNNTTNTTNPLNPSLSDPLLPLLGSASPLAPAPTSSPSPAPNNPNRPILPSSSSLTTTSSASVASPTAITPGRGQLPPTDPSTTVSPASSPTASADPSNNRTPKQAPHKSDDSSSGFGSTTIKTIGIIAAVIAGLFLLWTIIRKWKFSPSKRFAKKLDDYDEDVFAPRPPSFGEKRANDYQAYSIPPPPNTGPAFSSHYPSYLPERTATPHSMMSPQKIPYAHDPCVRPARISIPSTLACLHNTATSHVRAKPVPSIARSRESFHTPIRPPISIRRQSCEKKFQKVVFIIA</sequence>
<proteinExistence type="predicted"/>
<feature type="transmembrane region" description="Helical" evidence="2">
    <location>
        <begin position="228"/>
        <end position="246"/>
    </location>
</feature>
<dbReference type="AlphaFoldDB" id="A0A2S4WF07"/>
<protein>
    <recommendedName>
        <fullName evidence="6">Mid2 domain-containing protein</fullName>
    </recommendedName>
</protein>
<dbReference type="VEuPathDB" id="FungiDB:PSTT_12287"/>
<evidence type="ECO:0008006" key="6">
    <source>
        <dbReference type="Google" id="ProtNLM"/>
    </source>
</evidence>
<feature type="compositionally biased region" description="Pro residues" evidence="1">
    <location>
        <begin position="134"/>
        <end position="148"/>
    </location>
</feature>
<organism evidence="4 5">
    <name type="scientific">Puccinia striiformis</name>
    <dbReference type="NCBI Taxonomy" id="27350"/>
    <lineage>
        <taxon>Eukaryota</taxon>
        <taxon>Fungi</taxon>
        <taxon>Dikarya</taxon>
        <taxon>Basidiomycota</taxon>
        <taxon>Pucciniomycotina</taxon>
        <taxon>Pucciniomycetes</taxon>
        <taxon>Pucciniales</taxon>
        <taxon>Pucciniaceae</taxon>
        <taxon>Puccinia</taxon>
    </lineage>
</organism>
<keyword evidence="5" id="KW-1185">Reference proteome</keyword>
<dbReference type="OrthoDB" id="3261505at2759"/>
<keyword evidence="2" id="KW-1133">Transmembrane helix</keyword>
<reference evidence="5" key="3">
    <citation type="journal article" date="2018" name="Mol. Plant Microbe Interact.">
        <title>Genome sequence resources for the wheat stripe rust pathogen (Puccinia striiformis f. sp. tritici) and the barley stripe rust pathogen (Puccinia striiformis f. sp. hordei).</title>
        <authorList>
            <person name="Xia C."/>
            <person name="Wang M."/>
            <person name="Yin C."/>
            <person name="Cornejo O.E."/>
            <person name="Hulbert S.H."/>
            <person name="Chen X."/>
        </authorList>
    </citation>
    <scope>NUCLEOTIDE SEQUENCE [LARGE SCALE GENOMIC DNA]</scope>
    <source>
        <strain evidence="5">93TX-2</strain>
    </source>
</reference>
<feature type="compositionally biased region" description="Low complexity" evidence="1">
    <location>
        <begin position="149"/>
        <end position="175"/>
    </location>
</feature>
<feature type="signal peptide" evidence="3">
    <location>
        <begin position="1"/>
        <end position="31"/>
    </location>
</feature>
<dbReference type="Proteomes" id="UP000238274">
    <property type="component" value="Unassembled WGS sequence"/>
</dbReference>
<keyword evidence="3" id="KW-0732">Signal</keyword>
<evidence type="ECO:0000313" key="5">
    <source>
        <dbReference type="Proteomes" id="UP000238274"/>
    </source>
</evidence>
<dbReference type="EMBL" id="PKSM01000034">
    <property type="protein sequence ID" value="POW20365.1"/>
    <property type="molecule type" value="Genomic_DNA"/>
</dbReference>
<keyword evidence="2" id="KW-0472">Membrane</keyword>
<reference evidence="5" key="2">
    <citation type="journal article" date="2018" name="BMC Genomics">
        <title>Genomic insights into host adaptation between the wheat stripe rust pathogen (Puccinia striiformis f. sp. tritici) and the barley stripe rust pathogen (Puccinia striiformis f. sp. hordei).</title>
        <authorList>
            <person name="Xia C."/>
            <person name="Wang M."/>
            <person name="Yin C."/>
            <person name="Cornejo O.E."/>
            <person name="Hulbert S.H."/>
            <person name="Chen X."/>
        </authorList>
    </citation>
    <scope>NUCLEOTIDE SEQUENCE [LARGE SCALE GENOMIC DNA]</scope>
    <source>
        <strain evidence="5">93TX-2</strain>
    </source>
</reference>
<feature type="region of interest" description="Disordered" evidence="1">
    <location>
        <begin position="49"/>
        <end position="222"/>
    </location>
</feature>
<comment type="caution">
    <text evidence="4">The sequence shown here is derived from an EMBL/GenBank/DDBJ whole genome shotgun (WGS) entry which is preliminary data.</text>
</comment>
<reference evidence="4 5" key="1">
    <citation type="submission" date="2017-12" db="EMBL/GenBank/DDBJ databases">
        <title>Gene loss provides genomic basis for host adaptation in cereal stripe rust fungi.</title>
        <authorList>
            <person name="Xia C."/>
        </authorList>
    </citation>
    <scope>NUCLEOTIDE SEQUENCE [LARGE SCALE GENOMIC DNA]</scope>
    <source>
        <strain evidence="4 5">93TX-2</strain>
    </source>
</reference>
<gene>
    <name evidence="4" type="ORF">PSHT_03556</name>
</gene>
<name>A0A2S4WF07_9BASI</name>
<feature type="compositionally biased region" description="Pro residues" evidence="1">
    <location>
        <begin position="93"/>
        <end position="103"/>
    </location>
</feature>
<accession>A0A2S4WF07</accession>
<evidence type="ECO:0000256" key="2">
    <source>
        <dbReference type="SAM" id="Phobius"/>
    </source>
</evidence>
<keyword evidence="2" id="KW-0812">Transmembrane</keyword>